<feature type="compositionally biased region" description="Low complexity" evidence="2">
    <location>
        <begin position="223"/>
        <end position="239"/>
    </location>
</feature>
<keyword evidence="1" id="KW-0479">Metal-binding</keyword>
<dbReference type="AlphaFoldDB" id="A0A1U8PVW7"/>
<dbReference type="InterPro" id="IPR032567">
    <property type="entry name" value="RTL1-rel"/>
</dbReference>
<keyword evidence="1" id="KW-0862">Zinc</keyword>
<dbReference type="GeneID" id="107963248"/>
<reference evidence="4" key="1">
    <citation type="journal article" date="2020" name="Nat. Genet.">
        <title>Genomic diversifications of five Gossypium allopolyploid species and their impact on cotton improvement.</title>
        <authorList>
            <person name="Chen Z.J."/>
            <person name="Sreedasyam A."/>
            <person name="Ando A."/>
            <person name="Song Q."/>
            <person name="De Santiago L.M."/>
            <person name="Hulse-Kemp A.M."/>
            <person name="Ding M."/>
            <person name="Ye W."/>
            <person name="Kirkbride R.C."/>
            <person name="Jenkins J."/>
            <person name="Plott C."/>
            <person name="Lovell J."/>
            <person name="Lin Y.M."/>
            <person name="Vaughn R."/>
            <person name="Liu B."/>
            <person name="Simpson S."/>
            <person name="Scheffler B.E."/>
            <person name="Wen L."/>
            <person name="Saski C.A."/>
            <person name="Grover C.E."/>
            <person name="Hu G."/>
            <person name="Conover J.L."/>
            <person name="Carlson J.W."/>
            <person name="Shu S."/>
            <person name="Boston L.B."/>
            <person name="Williams M."/>
            <person name="Peterson D.G."/>
            <person name="McGee K."/>
            <person name="Jones D.C."/>
            <person name="Wendel J.F."/>
            <person name="Stelly D.M."/>
            <person name="Grimwood J."/>
            <person name="Schmutz J."/>
        </authorList>
    </citation>
    <scope>NUCLEOTIDE SEQUENCE [LARGE SCALE GENOMIC DNA]</scope>
    <source>
        <strain evidence="4">cv. TM-1</strain>
    </source>
</reference>
<feature type="region of interest" description="Disordered" evidence="2">
    <location>
        <begin position="1"/>
        <end position="47"/>
    </location>
</feature>
<dbReference type="Pfam" id="PF08284">
    <property type="entry name" value="RVP_2"/>
    <property type="match status" value="1"/>
</dbReference>
<dbReference type="PANTHER" id="PTHR15503">
    <property type="entry name" value="LDOC1 RELATED"/>
    <property type="match status" value="1"/>
</dbReference>
<dbReference type="InterPro" id="IPR005162">
    <property type="entry name" value="Retrotrans_gag_dom"/>
</dbReference>
<evidence type="ECO:0000313" key="5">
    <source>
        <dbReference type="RefSeq" id="XP_016755302.2"/>
    </source>
</evidence>
<dbReference type="Gene3D" id="2.40.70.10">
    <property type="entry name" value="Acid Proteases"/>
    <property type="match status" value="1"/>
</dbReference>
<dbReference type="InterPro" id="IPR001878">
    <property type="entry name" value="Znf_CCHC"/>
</dbReference>
<dbReference type="PANTHER" id="PTHR15503:SF45">
    <property type="entry name" value="RNA-DIRECTED DNA POLYMERASE HOMOLOG"/>
    <property type="match status" value="1"/>
</dbReference>
<dbReference type="Gene3D" id="4.10.60.10">
    <property type="entry name" value="Zinc finger, CCHC-type"/>
    <property type="match status" value="1"/>
</dbReference>
<evidence type="ECO:0000256" key="1">
    <source>
        <dbReference type="PROSITE-ProRule" id="PRU00047"/>
    </source>
</evidence>
<keyword evidence="4" id="KW-1185">Reference proteome</keyword>
<protein>
    <recommendedName>
        <fullName evidence="3">CCHC-type domain-containing protein</fullName>
    </recommendedName>
</protein>
<reference evidence="5" key="2">
    <citation type="submission" date="2025-08" db="UniProtKB">
        <authorList>
            <consortium name="RefSeq"/>
        </authorList>
    </citation>
    <scope>IDENTIFICATION</scope>
</reference>
<gene>
    <name evidence="5" type="primary">LOC107963248</name>
</gene>
<feature type="region of interest" description="Disordered" evidence="2">
    <location>
        <begin position="219"/>
        <end position="243"/>
    </location>
</feature>
<evidence type="ECO:0000256" key="2">
    <source>
        <dbReference type="SAM" id="MobiDB-lite"/>
    </source>
</evidence>
<proteinExistence type="predicted"/>
<organism evidence="4 5">
    <name type="scientific">Gossypium hirsutum</name>
    <name type="common">Upland cotton</name>
    <name type="synonym">Gossypium mexicanum</name>
    <dbReference type="NCBI Taxonomy" id="3635"/>
    <lineage>
        <taxon>Eukaryota</taxon>
        <taxon>Viridiplantae</taxon>
        <taxon>Streptophyta</taxon>
        <taxon>Embryophyta</taxon>
        <taxon>Tracheophyta</taxon>
        <taxon>Spermatophyta</taxon>
        <taxon>Magnoliopsida</taxon>
        <taxon>eudicotyledons</taxon>
        <taxon>Gunneridae</taxon>
        <taxon>Pentapetalae</taxon>
        <taxon>rosids</taxon>
        <taxon>malvids</taxon>
        <taxon>Malvales</taxon>
        <taxon>Malvaceae</taxon>
        <taxon>Malvoideae</taxon>
        <taxon>Gossypium</taxon>
    </lineage>
</organism>
<dbReference type="GO" id="GO:0003676">
    <property type="term" value="F:nucleic acid binding"/>
    <property type="evidence" value="ECO:0007669"/>
    <property type="project" value="InterPro"/>
</dbReference>
<dbReference type="InterPro" id="IPR021109">
    <property type="entry name" value="Peptidase_aspartic_dom_sf"/>
</dbReference>
<keyword evidence="1" id="KW-0863">Zinc-finger</keyword>
<dbReference type="PaxDb" id="3635-A0A1U8PVW7"/>
<feature type="domain" description="CCHC-type" evidence="3">
    <location>
        <begin position="194"/>
        <end position="207"/>
    </location>
</feature>
<accession>A0A1U8PVW7</accession>
<evidence type="ECO:0000259" key="3">
    <source>
        <dbReference type="PROSITE" id="PS50158"/>
    </source>
</evidence>
<dbReference type="KEGG" id="ghi:107963248"/>
<sequence>MNQWYNERIQEKNQTQQPPSPTVPPVIPSVALPPPPPVTESSKRTPVKKLKKFGAEEFRGRSNDDPVKAEYWLQNTIRVFNEMACSPDDYLRCVVSLLKEEAYHWSETIEAVVPAEKLTWEFFQAKFKKKYIGKRYLEKKKREFLDLRQGNRTVAEYERESVASEASVQNTPKSKCQHCGKYHLGECRGKTGACYKCGATDHFIQNCLLLRKDKEEQKEKQIATSQKSKHASQSSAAEATRSSAKDYVARSEVRAPVRTYAIRAREEATALDVIAVLALEKKLSVEPTEYDVQVTNPLGQRVIVNLVCRNCPLKIKGCEFPTDLMLLPFREFDVILGMDWLTKYDVVVNCREKGISLKCQTGDILSVEPKNSNDVVKSISAFSAQRLMQKGNKSLPPDREVKFVIDVVPRTAPIPVTPYHIALAELKELKTQL</sequence>
<dbReference type="GO" id="GO:0008270">
    <property type="term" value="F:zinc ion binding"/>
    <property type="evidence" value="ECO:0007669"/>
    <property type="project" value="UniProtKB-KW"/>
</dbReference>
<dbReference type="CDD" id="cd00303">
    <property type="entry name" value="retropepsin_like"/>
    <property type="match status" value="1"/>
</dbReference>
<feature type="compositionally biased region" description="Pro residues" evidence="2">
    <location>
        <begin position="18"/>
        <end position="38"/>
    </location>
</feature>
<evidence type="ECO:0000313" key="4">
    <source>
        <dbReference type="Proteomes" id="UP000818029"/>
    </source>
</evidence>
<dbReference type="PROSITE" id="PS50158">
    <property type="entry name" value="ZF_CCHC"/>
    <property type="match status" value="1"/>
</dbReference>
<dbReference type="Proteomes" id="UP000818029">
    <property type="component" value="Chromosome A06"/>
</dbReference>
<dbReference type="Pfam" id="PF03732">
    <property type="entry name" value="Retrotrans_gag"/>
    <property type="match status" value="1"/>
</dbReference>
<dbReference type="RefSeq" id="XP_016755302.2">
    <property type="nucleotide sequence ID" value="XM_016899813.2"/>
</dbReference>
<name>A0A1U8PVW7_GOSHI</name>